<dbReference type="InterPro" id="IPR006619">
    <property type="entry name" value="PGRP_domain_met/bac"/>
</dbReference>
<dbReference type="OrthoDB" id="514320at2"/>
<feature type="domain" description="Peptidoglycan recognition protein family" evidence="4">
    <location>
        <begin position="276"/>
        <end position="424"/>
    </location>
</feature>
<comment type="similarity">
    <text evidence="1">Belongs to the N-acetylmuramoyl-L-alanine amidase 2 family.</text>
</comment>
<proteinExistence type="inferred from homology"/>
<evidence type="ECO:0000256" key="1">
    <source>
        <dbReference type="ARBA" id="ARBA00007553"/>
    </source>
</evidence>
<feature type="compositionally biased region" description="Low complexity" evidence="2">
    <location>
        <begin position="202"/>
        <end position="215"/>
    </location>
</feature>
<feature type="chain" id="PRO_5038793744" evidence="3">
    <location>
        <begin position="34"/>
        <end position="767"/>
    </location>
</feature>
<dbReference type="SUPFAM" id="SSF55846">
    <property type="entry name" value="N-acetylmuramoyl-L-alanine amidase-like"/>
    <property type="match status" value="1"/>
</dbReference>
<dbReference type="Gene3D" id="2.60.120.260">
    <property type="entry name" value="Galactose-binding domain-like"/>
    <property type="match status" value="1"/>
</dbReference>
<dbReference type="PANTHER" id="PTHR11022:SF41">
    <property type="entry name" value="PEPTIDOGLYCAN-RECOGNITION PROTEIN LC-RELATED"/>
    <property type="match status" value="1"/>
</dbReference>
<dbReference type="InterPro" id="IPR036505">
    <property type="entry name" value="Amidase/PGRP_sf"/>
</dbReference>
<dbReference type="GO" id="GO:0008745">
    <property type="term" value="F:N-acetylmuramoyl-L-alanine amidase activity"/>
    <property type="evidence" value="ECO:0007669"/>
    <property type="project" value="InterPro"/>
</dbReference>
<dbReference type="PANTHER" id="PTHR11022">
    <property type="entry name" value="PEPTIDOGLYCAN RECOGNITION PROTEIN"/>
    <property type="match status" value="1"/>
</dbReference>
<feature type="region of interest" description="Disordered" evidence="2">
    <location>
        <begin position="124"/>
        <end position="275"/>
    </location>
</feature>
<keyword evidence="3" id="KW-0732">Signal</keyword>
<evidence type="ECO:0000259" key="4">
    <source>
        <dbReference type="SMART" id="SM00701"/>
    </source>
</evidence>
<evidence type="ECO:0000313" key="6">
    <source>
        <dbReference type="Proteomes" id="UP000198221"/>
    </source>
</evidence>
<protein>
    <submittedName>
        <fullName evidence="5">N-acetylmuramoyl-L-alanine amidase</fullName>
    </submittedName>
</protein>
<evidence type="ECO:0000256" key="3">
    <source>
        <dbReference type="SAM" id="SignalP"/>
    </source>
</evidence>
<feature type="signal peptide" evidence="3">
    <location>
        <begin position="1"/>
        <end position="33"/>
    </location>
</feature>
<accession>A0A1C5GP99</accession>
<organism evidence="5 6">
    <name type="scientific">Micromonospora inositola</name>
    <dbReference type="NCBI Taxonomy" id="47865"/>
    <lineage>
        <taxon>Bacteria</taxon>
        <taxon>Bacillati</taxon>
        <taxon>Actinomycetota</taxon>
        <taxon>Actinomycetes</taxon>
        <taxon>Micromonosporales</taxon>
        <taxon>Micromonosporaceae</taxon>
        <taxon>Micromonospora</taxon>
    </lineage>
</organism>
<dbReference type="CDD" id="cd06583">
    <property type="entry name" value="PGRP"/>
    <property type="match status" value="1"/>
</dbReference>
<evidence type="ECO:0000313" key="5">
    <source>
        <dbReference type="EMBL" id="SCG34931.1"/>
    </source>
</evidence>
<name>A0A1C5GP99_9ACTN</name>
<evidence type="ECO:0000256" key="2">
    <source>
        <dbReference type="SAM" id="MobiDB-lite"/>
    </source>
</evidence>
<reference evidence="6" key="1">
    <citation type="submission" date="2016-06" db="EMBL/GenBank/DDBJ databases">
        <authorList>
            <person name="Varghese N."/>
            <person name="Submissions Spin"/>
        </authorList>
    </citation>
    <scope>NUCLEOTIDE SEQUENCE [LARGE SCALE GENOMIC DNA]</scope>
    <source>
        <strain evidence="6">DSM 43819</strain>
    </source>
</reference>
<dbReference type="RefSeq" id="WP_089010469.1">
    <property type="nucleotide sequence ID" value="NZ_LT607754.1"/>
</dbReference>
<dbReference type="GO" id="GO:0008270">
    <property type="term" value="F:zinc ion binding"/>
    <property type="evidence" value="ECO:0007669"/>
    <property type="project" value="InterPro"/>
</dbReference>
<dbReference type="AlphaFoldDB" id="A0A1C5GP99"/>
<dbReference type="Pfam" id="PF01510">
    <property type="entry name" value="Amidase_2"/>
    <property type="match status" value="1"/>
</dbReference>
<sequence>MRFTGIRWNRRTAGIGAAIVATAVAGTASLAAAGFGEDLAGWSAGDEPVSTALHTVAFPAANGREVTIPRRDTDRFAMVGVTWANPKVDFKGTIDVRTHAVDGKWSGWRPLELDNHFGPEPGAEATAGKARGGTDPLWVGPSDGVEVRASAAGGTSDQLPAGLRLELVDPGQTKRRKAGAAGAGHVRPERLQPVAEVRALEPTATDPAPTDTAPTDPTPADPPTTTAPAETTAPAPTDTTAPPAATTAPAPTTTAAPAPTTTAPPTTAPANPVPTPKVVTRAEWKADESIVTDQPTYGTTVKAFFVHHTAGTNSYSCADSAAIVRGIEVYHVKSNGWNDIGYNFLVDKCGVVFEGRKGGIDKPVTGAHTYGFNTDNAAIAVLGTYISTGIPTVVQDAVAHVAAYKLGQYGNDPLGKVTLTSGVEGKYHLGQQVVFNRISGHRDAVATECPGDALYGQLAVLRSKAASVYGLALTGLTGTKNGTTYYTKNTFTASWSVSTPSTLISRFEVLLDGAVVATTAGTARSAALTVAPGSHTVQVRGVHVLGRTAATPTQSVIADSTAPTFPQGPTLSLRTGGVSSSVVPVTLNWRSADNVAVRSVSLTAPTTGTFAASGAYGTTTKPGVTTTWSMKAADWSGNTAASSAAWTPVFIPETKATRTGTWSTYTSSNYLGGSALTATAARASLSWVFTGRSVAFVATRTSTSGQAEIWVDGVKATTVDLRSSSTQYRRIVWAKSWTGSARHTIKIVAVGTSGRPRVIVDSPVYVR</sequence>
<dbReference type="SMART" id="SM00701">
    <property type="entry name" value="PGRP"/>
    <property type="match status" value="1"/>
</dbReference>
<dbReference type="Proteomes" id="UP000198221">
    <property type="component" value="Chromosome I"/>
</dbReference>
<dbReference type="Gene3D" id="3.40.80.10">
    <property type="entry name" value="Peptidoglycan recognition protein-like"/>
    <property type="match status" value="1"/>
</dbReference>
<dbReference type="InterPro" id="IPR015510">
    <property type="entry name" value="PGRP"/>
</dbReference>
<dbReference type="InterPro" id="IPR002502">
    <property type="entry name" value="Amidase_domain"/>
</dbReference>
<feature type="compositionally biased region" description="Low complexity" evidence="2">
    <location>
        <begin position="223"/>
        <end position="270"/>
    </location>
</feature>
<keyword evidence="6" id="KW-1185">Reference proteome</keyword>
<gene>
    <name evidence="5" type="ORF">GA0070613_0120</name>
</gene>
<dbReference type="EMBL" id="LT607754">
    <property type="protein sequence ID" value="SCG34931.1"/>
    <property type="molecule type" value="Genomic_DNA"/>
</dbReference>
<dbReference type="GO" id="GO:0009253">
    <property type="term" value="P:peptidoglycan catabolic process"/>
    <property type="evidence" value="ECO:0007669"/>
    <property type="project" value="InterPro"/>
</dbReference>